<keyword evidence="11" id="KW-1185">Reference proteome</keyword>
<comment type="similarity">
    <text evidence="2 7">Belongs to the major facilitator superfamily. Sugar transporter (TC 2.A.1.1) family.</text>
</comment>
<dbReference type="InterPro" id="IPR005828">
    <property type="entry name" value="MFS_sugar_transport-like"/>
</dbReference>
<dbReference type="NCBIfam" id="TIGR00879">
    <property type="entry name" value="SP"/>
    <property type="match status" value="1"/>
</dbReference>
<evidence type="ECO:0000256" key="5">
    <source>
        <dbReference type="ARBA" id="ARBA00022989"/>
    </source>
</evidence>
<evidence type="ECO:0000256" key="6">
    <source>
        <dbReference type="ARBA" id="ARBA00023136"/>
    </source>
</evidence>
<dbReference type="PROSITE" id="PS00217">
    <property type="entry name" value="SUGAR_TRANSPORT_2"/>
    <property type="match status" value="1"/>
</dbReference>
<dbReference type="PROSITE" id="PS50850">
    <property type="entry name" value="MFS"/>
    <property type="match status" value="1"/>
</dbReference>
<feature type="transmembrane region" description="Helical" evidence="8">
    <location>
        <begin position="480"/>
        <end position="501"/>
    </location>
</feature>
<dbReference type="InterPro" id="IPR020846">
    <property type="entry name" value="MFS_dom"/>
</dbReference>
<keyword evidence="5 8" id="KW-1133">Transmembrane helix</keyword>
<evidence type="ECO:0000256" key="1">
    <source>
        <dbReference type="ARBA" id="ARBA00004141"/>
    </source>
</evidence>
<evidence type="ECO:0000256" key="4">
    <source>
        <dbReference type="ARBA" id="ARBA00022692"/>
    </source>
</evidence>
<dbReference type="Proteomes" id="UP000053095">
    <property type="component" value="Unassembled WGS sequence"/>
</dbReference>
<gene>
    <name evidence="10" type="ORF">TCE0_015f02240</name>
</gene>
<dbReference type="GO" id="GO:0016020">
    <property type="term" value="C:membrane"/>
    <property type="evidence" value="ECO:0007669"/>
    <property type="project" value="UniProtKB-SubCell"/>
</dbReference>
<dbReference type="EMBL" id="DF933811">
    <property type="protein sequence ID" value="GAM34573.1"/>
    <property type="molecule type" value="Genomic_DNA"/>
</dbReference>
<protein>
    <recommendedName>
        <fullName evidence="9">Major facilitator superfamily (MFS) profile domain-containing protein</fullName>
    </recommendedName>
</protein>
<dbReference type="InterPro" id="IPR005829">
    <property type="entry name" value="Sugar_transporter_CS"/>
</dbReference>
<comment type="subcellular location">
    <subcellularLocation>
        <location evidence="1">Membrane</location>
        <topology evidence="1">Multi-pass membrane protein</topology>
    </subcellularLocation>
</comment>
<evidence type="ECO:0000313" key="11">
    <source>
        <dbReference type="Proteomes" id="UP000053095"/>
    </source>
</evidence>
<dbReference type="InterPro" id="IPR036259">
    <property type="entry name" value="MFS_trans_sf"/>
</dbReference>
<dbReference type="PANTHER" id="PTHR48022:SF25">
    <property type="entry name" value="QUINATE TRANSPORTER, PUTATIVE (AFU_ORTHOLOGUE AFUA_5G12950)-RELATED"/>
    <property type="match status" value="1"/>
</dbReference>
<organism evidence="10 11">
    <name type="scientific">Talaromyces pinophilus</name>
    <name type="common">Penicillium pinophilum</name>
    <dbReference type="NCBI Taxonomy" id="128442"/>
    <lineage>
        <taxon>Eukaryota</taxon>
        <taxon>Fungi</taxon>
        <taxon>Dikarya</taxon>
        <taxon>Ascomycota</taxon>
        <taxon>Pezizomycotina</taxon>
        <taxon>Eurotiomycetes</taxon>
        <taxon>Eurotiomycetidae</taxon>
        <taxon>Eurotiales</taxon>
        <taxon>Trichocomaceae</taxon>
        <taxon>Talaromyces</taxon>
        <taxon>Talaromyces sect. Talaromyces</taxon>
    </lineage>
</organism>
<dbReference type="PROSITE" id="PS00216">
    <property type="entry name" value="SUGAR_TRANSPORT_1"/>
    <property type="match status" value="1"/>
</dbReference>
<feature type="transmembrane region" description="Helical" evidence="8">
    <location>
        <begin position="183"/>
        <end position="201"/>
    </location>
</feature>
<dbReference type="SUPFAM" id="SSF103473">
    <property type="entry name" value="MFS general substrate transporter"/>
    <property type="match status" value="1"/>
</dbReference>
<evidence type="ECO:0000313" key="10">
    <source>
        <dbReference type="EMBL" id="GAM34573.1"/>
    </source>
</evidence>
<feature type="transmembrane region" description="Helical" evidence="8">
    <location>
        <begin position="213"/>
        <end position="236"/>
    </location>
</feature>
<sequence>MAPIEVNRSLGDASTVPLLRDSHDHDELERSSKENRQSSLQARARLYWLAAVLCCGALLFGYDSGLIGGVLTFQSFHSDFRFGAYGPRSETTVSAIAVGTQQIGALIGCFAIWPVNNIYGRRMAIGACSLVFCLGVVLELLNWHLLPLFYTGRVIAGLGVGGSSSVIPIYLSEMAPKEIRGQLGSCFQFMFTIGIFVSYWIDYAVGFMSPQTAQWQIPIALQLVPGGLMGLGVLTLHESVRWLVANDDLHRASKSLEWIRAIPHNHEDRVVADELSDIKQGIDEEAAAKAGFSFLELLEWSNAHRILLAVGIFLAQQSTGATALAYFGPQFFALIVGPGDKTLLLTGIFGLIKVVSCGFFIVFLSDRFGRKRLLFVGAALMALGMFGTAVLIRSINLAHPETITYSSSVSAKAIMTVALIYFTIIVFNLSWGPLPWPYASEIFPTRIRESGVACGVGSQWLFNLIWSSATPFLLAEIGGWGTFCLFGGMCVGVCAFVVFALKETVNKTLEEINSMF</sequence>
<dbReference type="FunFam" id="1.20.1250.20:FF:000090">
    <property type="entry name" value="MFS sugar transporter, putative"/>
    <property type="match status" value="1"/>
</dbReference>
<reference evidence="11" key="1">
    <citation type="journal article" date="2015" name="Genome Announc.">
        <title>Draft genome sequence of Talaromyces cellulolyticus strain Y-94, a source of lignocellulosic biomass-degrading enzymes.</title>
        <authorList>
            <person name="Fujii T."/>
            <person name="Koike H."/>
            <person name="Sawayama S."/>
            <person name="Yano S."/>
            <person name="Inoue H."/>
        </authorList>
    </citation>
    <scope>NUCLEOTIDE SEQUENCE [LARGE SCALE GENOMIC DNA]</scope>
    <source>
        <strain evidence="11">Y-94</strain>
    </source>
</reference>
<feature type="transmembrane region" description="Helical" evidence="8">
    <location>
        <begin position="93"/>
        <end position="113"/>
    </location>
</feature>
<dbReference type="InterPro" id="IPR003663">
    <property type="entry name" value="Sugar/inositol_transpt"/>
</dbReference>
<evidence type="ECO:0000259" key="9">
    <source>
        <dbReference type="PROSITE" id="PS50850"/>
    </source>
</evidence>
<feature type="transmembrane region" description="Helical" evidence="8">
    <location>
        <begin position="373"/>
        <end position="393"/>
    </location>
</feature>
<feature type="transmembrane region" description="Helical" evidence="8">
    <location>
        <begin position="452"/>
        <end position="474"/>
    </location>
</feature>
<accession>A0A6V8H0T1</accession>
<dbReference type="Gene3D" id="1.20.1250.20">
    <property type="entry name" value="MFS general substrate transporter like domains"/>
    <property type="match status" value="1"/>
</dbReference>
<dbReference type="Pfam" id="PF00083">
    <property type="entry name" value="Sugar_tr"/>
    <property type="match status" value="1"/>
</dbReference>
<feature type="transmembrane region" description="Helical" evidence="8">
    <location>
        <begin position="46"/>
        <end position="73"/>
    </location>
</feature>
<feature type="transmembrane region" description="Helical" evidence="8">
    <location>
        <begin position="413"/>
        <end position="431"/>
    </location>
</feature>
<keyword evidence="6 8" id="KW-0472">Membrane</keyword>
<proteinExistence type="inferred from homology"/>
<evidence type="ECO:0000256" key="2">
    <source>
        <dbReference type="ARBA" id="ARBA00010992"/>
    </source>
</evidence>
<dbReference type="InterPro" id="IPR050360">
    <property type="entry name" value="MFS_Sugar_Transporters"/>
</dbReference>
<comment type="caution">
    <text evidence="10">The sequence shown here is derived from an EMBL/GenBank/DDBJ whole genome shotgun (WGS) entry which is preliminary data.</text>
</comment>
<dbReference type="PANTHER" id="PTHR48022">
    <property type="entry name" value="PLASTIDIC GLUCOSE TRANSPORTER 4"/>
    <property type="match status" value="1"/>
</dbReference>
<keyword evidence="4 8" id="KW-0812">Transmembrane</keyword>
<feature type="domain" description="Major facilitator superfamily (MFS) profile" evidence="9">
    <location>
        <begin position="49"/>
        <end position="505"/>
    </location>
</feature>
<evidence type="ECO:0000256" key="8">
    <source>
        <dbReference type="SAM" id="Phobius"/>
    </source>
</evidence>
<feature type="transmembrane region" description="Helical" evidence="8">
    <location>
        <begin position="306"/>
        <end position="328"/>
    </location>
</feature>
<dbReference type="AlphaFoldDB" id="A0A6V8H0T1"/>
<dbReference type="GO" id="GO:0005351">
    <property type="term" value="F:carbohydrate:proton symporter activity"/>
    <property type="evidence" value="ECO:0007669"/>
    <property type="project" value="TreeGrafter"/>
</dbReference>
<feature type="transmembrane region" description="Helical" evidence="8">
    <location>
        <begin position="125"/>
        <end position="144"/>
    </location>
</feature>
<evidence type="ECO:0000256" key="3">
    <source>
        <dbReference type="ARBA" id="ARBA00022448"/>
    </source>
</evidence>
<dbReference type="PRINTS" id="PR00171">
    <property type="entry name" value="SUGRTRNSPORT"/>
</dbReference>
<feature type="transmembrane region" description="Helical" evidence="8">
    <location>
        <begin position="150"/>
        <end position="171"/>
    </location>
</feature>
<name>A0A6V8H0T1_TALPI</name>
<keyword evidence="3 7" id="KW-0813">Transport</keyword>
<evidence type="ECO:0000256" key="7">
    <source>
        <dbReference type="RuleBase" id="RU003346"/>
    </source>
</evidence>
<feature type="transmembrane region" description="Helical" evidence="8">
    <location>
        <begin position="343"/>
        <end position="364"/>
    </location>
</feature>